<keyword evidence="4" id="KW-0813">Transport</keyword>
<comment type="similarity">
    <text evidence="3">Belongs to the LIMR family. LMBRD1 subfamily.</text>
</comment>
<dbReference type="GO" id="GO:0005765">
    <property type="term" value="C:lysosomal membrane"/>
    <property type="evidence" value="ECO:0007669"/>
    <property type="project" value="UniProtKB-SubCell"/>
</dbReference>
<evidence type="ECO:0000256" key="13">
    <source>
        <dbReference type="SAM" id="Phobius"/>
    </source>
</evidence>
<evidence type="ECO:0000256" key="2">
    <source>
        <dbReference type="ARBA" id="ARBA00006375"/>
    </source>
</evidence>
<reference evidence="14" key="1">
    <citation type="submission" date="2022-12" db="EMBL/GenBank/DDBJ databases">
        <title>Genome assemblies of Blomia tropicalis.</title>
        <authorList>
            <person name="Cui Y."/>
        </authorList>
    </citation>
    <scope>NUCLEOTIDE SEQUENCE</scope>
    <source>
        <tissue evidence="14">Adult mites</tissue>
    </source>
</reference>
<sequence>MATNSNGIVYRGLFGTIFGMIKHEGFTSLYGGISPGLQRQCLFASIRIGLYDPVKEFYTNLLHLNSQSSSSIMLVRIASAITTGAIGISIAQPTDVVKVRMQAQSRGIGAVKYNSSIHAYKTIYGSEGLRGLWKGLGPNIARNSMVNAAELVCYDTVKESIIAHHWLVDGFPCHFCSAFSVAQSLGMPNIPSGSIISIIATFVVALAFIILFSIYYVRKYTNPNDSDRCTTATAVLSFVTALLTCSLLPIDIFIASSMKYSNGTFKEWAINGTIREHFENQVLYSYYTLYSLILLFTFLIIPFMYFFFEEKDSDLFDSNRTITALKYTLIFVLMAAFFLMIGAFVPLRQIPNNNGNSTNDNSSWIDKFKNLIDVLEKNRGQDALSMVLSILTAIGVTNVAIYTAIGMFSWPIGFIKGTKSAREQIQDLEERHLNNMFNINSLREKERTCGHLTEKERRRLARLEDQERMNTLEEQYVNSYRNTIFYQLRYLMRPIQIIFGVFVLIISILIWISLLITNVDKAFHSLGMTMGYALPNATYPNPIDIVLVKLQTIYPLDYIMIIIFTFVLVMYTISGYISLGIRLFVFKMYKIVPSKTAPQAILILFAMLMSAILGINILFYSTFPQYVTYGNQHFVQSINGTNHTAIFRCTISASSDECTMTRMSALLVQFFYKAWYFGAYYYWAMWAFLAISFVSLVYVIIKPKQVVTEGLLDDDEFEEED</sequence>
<dbReference type="PANTHER" id="PTHR16130">
    <property type="entry name" value="LYSOSOMAL COBALAMIN TRANSPORTER-RELATED"/>
    <property type="match status" value="1"/>
</dbReference>
<dbReference type="GO" id="GO:0072665">
    <property type="term" value="P:protein localization to vacuole"/>
    <property type="evidence" value="ECO:0007669"/>
    <property type="project" value="TreeGrafter"/>
</dbReference>
<feature type="repeat" description="Solcar" evidence="12">
    <location>
        <begin position="71"/>
        <end position="160"/>
    </location>
</feature>
<comment type="subcellular location">
    <subcellularLocation>
        <location evidence="1">Lysosome membrane</location>
        <topology evidence="1">Multi-pass membrane protein</topology>
    </subcellularLocation>
</comment>
<feature type="transmembrane region" description="Helical" evidence="13">
    <location>
        <begin position="497"/>
        <end position="516"/>
    </location>
</feature>
<feature type="transmembrane region" description="Helical" evidence="13">
    <location>
        <begin position="329"/>
        <end position="347"/>
    </location>
</feature>
<dbReference type="InterPro" id="IPR006876">
    <property type="entry name" value="LMBR1-like_membr_prot"/>
</dbReference>
<dbReference type="GO" id="GO:0031419">
    <property type="term" value="F:cobalamin binding"/>
    <property type="evidence" value="ECO:0007669"/>
    <property type="project" value="UniProtKB-KW"/>
</dbReference>
<feature type="transmembrane region" description="Helical" evidence="13">
    <location>
        <begin position="229"/>
        <end position="255"/>
    </location>
</feature>
<evidence type="ECO:0000256" key="10">
    <source>
        <dbReference type="ARBA" id="ARBA00023228"/>
    </source>
</evidence>
<keyword evidence="7" id="KW-0677">Repeat</keyword>
<feature type="transmembrane region" description="Helical" evidence="13">
    <location>
        <begin position="195"/>
        <end position="217"/>
    </location>
</feature>
<evidence type="ECO:0000256" key="6">
    <source>
        <dbReference type="ARBA" id="ARBA00022692"/>
    </source>
</evidence>
<dbReference type="Gene3D" id="1.50.40.10">
    <property type="entry name" value="Mitochondrial carrier domain"/>
    <property type="match status" value="1"/>
</dbReference>
<feature type="transmembrane region" description="Helical" evidence="13">
    <location>
        <begin position="558"/>
        <end position="579"/>
    </location>
</feature>
<evidence type="ECO:0000256" key="9">
    <source>
        <dbReference type="ARBA" id="ARBA00023136"/>
    </source>
</evidence>
<evidence type="ECO:0000256" key="1">
    <source>
        <dbReference type="ARBA" id="ARBA00004155"/>
    </source>
</evidence>
<dbReference type="InterPro" id="IPR018108">
    <property type="entry name" value="MCP_transmembrane"/>
</dbReference>
<comment type="similarity">
    <text evidence="2">Belongs to the mitochondrial carrier (TC 2.A.29) family.</text>
</comment>
<keyword evidence="11" id="KW-0170">Cobalt</keyword>
<dbReference type="PRINTS" id="PR00784">
    <property type="entry name" value="MTUNCOUPLING"/>
</dbReference>
<dbReference type="InterPro" id="IPR050854">
    <property type="entry name" value="LMBD1_LysCbl_Transport"/>
</dbReference>
<dbReference type="AlphaFoldDB" id="A0A9Q0M5M8"/>
<organism evidence="14 15">
    <name type="scientific">Blomia tropicalis</name>
    <name type="common">Mite</name>
    <dbReference type="NCBI Taxonomy" id="40697"/>
    <lineage>
        <taxon>Eukaryota</taxon>
        <taxon>Metazoa</taxon>
        <taxon>Ecdysozoa</taxon>
        <taxon>Arthropoda</taxon>
        <taxon>Chelicerata</taxon>
        <taxon>Arachnida</taxon>
        <taxon>Acari</taxon>
        <taxon>Acariformes</taxon>
        <taxon>Sarcoptiformes</taxon>
        <taxon>Astigmata</taxon>
        <taxon>Glycyphagoidea</taxon>
        <taxon>Echimyopodidae</taxon>
        <taxon>Blomia</taxon>
    </lineage>
</organism>
<feature type="transmembrane region" description="Helical" evidence="13">
    <location>
        <begin position="383"/>
        <end position="410"/>
    </location>
</feature>
<comment type="caution">
    <text evidence="14">The sequence shown here is derived from an EMBL/GenBank/DDBJ whole genome shotgun (WGS) entry which is preliminary data.</text>
</comment>
<evidence type="ECO:0000313" key="14">
    <source>
        <dbReference type="EMBL" id="KAJ6217820.1"/>
    </source>
</evidence>
<dbReference type="GO" id="GO:0055085">
    <property type="term" value="P:transmembrane transport"/>
    <property type="evidence" value="ECO:0007669"/>
    <property type="project" value="InterPro"/>
</dbReference>
<evidence type="ECO:0000313" key="15">
    <source>
        <dbReference type="Proteomes" id="UP001142055"/>
    </source>
</evidence>
<dbReference type="Proteomes" id="UP001142055">
    <property type="component" value="Chromosome 3"/>
</dbReference>
<accession>A0A9Q0M5M8</accession>
<evidence type="ECO:0000256" key="8">
    <source>
        <dbReference type="ARBA" id="ARBA00022989"/>
    </source>
</evidence>
<evidence type="ECO:0000256" key="7">
    <source>
        <dbReference type="ARBA" id="ARBA00022737"/>
    </source>
</evidence>
<feature type="repeat" description="Solcar" evidence="12">
    <location>
        <begin position="1"/>
        <end position="57"/>
    </location>
</feature>
<dbReference type="InterPro" id="IPR002067">
    <property type="entry name" value="MCP"/>
</dbReference>
<keyword evidence="5" id="KW-0846">Cobalamin</keyword>
<dbReference type="PANTHER" id="PTHR16130:SF2">
    <property type="entry name" value="LYSOSOMAL COBALAMIN TRANSPORT ESCORT PROTEIN LMBD1"/>
    <property type="match status" value="1"/>
</dbReference>
<keyword evidence="6 12" id="KW-0812">Transmembrane</keyword>
<dbReference type="Pfam" id="PF04791">
    <property type="entry name" value="LMBR1"/>
    <property type="match status" value="1"/>
</dbReference>
<dbReference type="SUPFAM" id="SSF103506">
    <property type="entry name" value="Mitochondrial carrier"/>
    <property type="match status" value="1"/>
</dbReference>
<keyword evidence="15" id="KW-1185">Reference proteome</keyword>
<dbReference type="PROSITE" id="PS50920">
    <property type="entry name" value="SOLCAR"/>
    <property type="match status" value="2"/>
</dbReference>
<dbReference type="Pfam" id="PF00153">
    <property type="entry name" value="Mito_carr"/>
    <property type="match status" value="2"/>
</dbReference>
<keyword evidence="10" id="KW-0458">Lysosome</keyword>
<keyword evidence="8 13" id="KW-1133">Transmembrane helix</keyword>
<dbReference type="InterPro" id="IPR023395">
    <property type="entry name" value="MCP_dom_sf"/>
</dbReference>
<keyword evidence="9 12" id="KW-0472">Membrane</keyword>
<evidence type="ECO:0000256" key="12">
    <source>
        <dbReference type="PROSITE-ProRule" id="PRU00282"/>
    </source>
</evidence>
<proteinExistence type="inferred from homology"/>
<name>A0A9Q0M5M8_BLOTA</name>
<evidence type="ECO:0000256" key="11">
    <source>
        <dbReference type="ARBA" id="ARBA00023285"/>
    </source>
</evidence>
<evidence type="ECO:0000256" key="5">
    <source>
        <dbReference type="ARBA" id="ARBA00022628"/>
    </source>
</evidence>
<feature type="transmembrane region" description="Helical" evidence="13">
    <location>
        <begin position="680"/>
        <end position="701"/>
    </location>
</feature>
<evidence type="ECO:0000256" key="3">
    <source>
        <dbReference type="ARBA" id="ARBA00009901"/>
    </source>
</evidence>
<evidence type="ECO:0000256" key="4">
    <source>
        <dbReference type="ARBA" id="ARBA00022448"/>
    </source>
</evidence>
<protein>
    <submittedName>
        <fullName evidence="14">Uncharacterized protein</fullName>
    </submittedName>
</protein>
<feature type="transmembrane region" description="Helical" evidence="13">
    <location>
        <begin position="287"/>
        <end position="308"/>
    </location>
</feature>
<dbReference type="EMBL" id="JAPWDV010000003">
    <property type="protein sequence ID" value="KAJ6217820.1"/>
    <property type="molecule type" value="Genomic_DNA"/>
</dbReference>
<feature type="transmembrane region" description="Helical" evidence="13">
    <location>
        <begin position="600"/>
        <end position="620"/>
    </location>
</feature>
<gene>
    <name evidence="14" type="ORF">RDWZM_008977</name>
</gene>